<dbReference type="GO" id="GO:0016740">
    <property type="term" value="F:transferase activity"/>
    <property type="evidence" value="ECO:0007669"/>
    <property type="project" value="UniProtKB-KW"/>
</dbReference>
<evidence type="ECO:0000313" key="3">
    <source>
        <dbReference type="Proteomes" id="UP000027088"/>
    </source>
</evidence>
<organism evidence="2 3">
    <name type="scientific">Mycoplasmopsis californica</name>
    <dbReference type="NCBI Taxonomy" id="2113"/>
    <lineage>
        <taxon>Bacteria</taxon>
        <taxon>Bacillati</taxon>
        <taxon>Mycoplasmatota</taxon>
        <taxon>Mycoplasmoidales</taxon>
        <taxon>Metamycoplasmataceae</taxon>
        <taxon>Mycoplasmopsis</taxon>
    </lineage>
</organism>
<evidence type="ECO:0000313" key="2">
    <source>
        <dbReference type="EMBL" id="AIA29516.1"/>
    </source>
</evidence>
<dbReference type="KEGG" id="mcr:MCFN_01875"/>
<dbReference type="RefSeq" id="WP_038561713.1">
    <property type="nucleotide sequence ID" value="NZ_CP007521.1"/>
</dbReference>
<dbReference type="Gene3D" id="3.90.550.10">
    <property type="entry name" value="Spore Coat Polysaccharide Biosynthesis Protein SpsA, Chain A"/>
    <property type="match status" value="1"/>
</dbReference>
<protein>
    <submittedName>
        <fullName evidence="2">Glycosyl transferase</fullName>
    </submittedName>
</protein>
<evidence type="ECO:0000259" key="1">
    <source>
        <dbReference type="Pfam" id="PF00535"/>
    </source>
</evidence>
<dbReference type="AlphaFoldDB" id="A0A059XVZ8"/>
<dbReference type="EMBL" id="CP007521">
    <property type="protein sequence ID" value="AIA29516.1"/>
    <property type="molecule type" value="Genomic_DNA"/>
</dbReference>
<gene>
    <name evidence="2" type="ORF">MCFN_01875</name>
</gene>
<dbReference type="SUPFAM" id="SSF53448">
    <property type="entry name" value="Nucleotide-diphospho-sugar transferases"/>
    <property type="match status" value="1"/>
</dbReference>
<dbReference type="InterPro" id="IPR001173">
    <property type="entry name" value="Glyco_trans_2-like"/>
</dbReference>
<proteinExistence type="predicted"/>
<dbReference type="Proteomes" id="UP000027088">
    <property type="component" value="Chromosome"/>
</dbReference>
<name>A0A059XVZ8_9BACT</name>
<keyword evidence="3" id="KW-1185">Reference proteome</keyword>
<dbReference type="eggNOG" id="COG0463">
    <property type="taxonomic scope" value="Bacteria"/>
</dbReference>
<sequence>MKLSIIVPCVSEFNQLEHVIEHLKEQNNQDFEVVFVLTKPNKKAFLLLESALEFFGSRLRFIVNSKRRSIQNDIGCSIHLLRNQYVYVLLPQSEIKNNFVSTVVNKLSATPAEILEFAPNITGALKWKPKPRLKEEHLYTIAEEKEAIAYAFPFIFNKIIKRNLLEQFSKYRTKEINDSQFALELLYLILANAQTYQYWNKKLVNVDIFPSASLNPANFRSQFNIILNYLQTHHIKLNYEVTYAMLYFMQIILMGCLNTREILASKLLKFILPFKGSFNEKRANKHLADLHQNLQKFHEENHEFFLTNIYIKKQLKEAEILRSLPNLDKIEDWYKSL</sequence>
<dbReference type="InterPro" id="IPR029044">
    <property type="entry name" value="Nucleotide-diphossugar_trans"/>
</dbReference>
<accession>A0A059XVZ8</accession>
<reference evidence="2 3" key="1">
    <citation type="journal article" date="2014" name="Genome Announc.">
        <title>Complete Genome Sequence of the Bovine Mastitis Pathogen Mycoplasma californicum Strain ST-6T (ATCC 33461T).</title>
        <authorList>
            <person name="Calcutt M.J."/>
            <person name="Foecking M.F."/>
            <person name="Fox L.K."/>
        </authorList>
    </citation>
    <scope>NUCLEOTIDE SEQUENCE [LARGE SCALE GENOMIC DNA]</scope>
    <source>
        <strain evidence="2 3">ST-6</strain>
    </source>
</reference>
<keyword evidence="2" id="KW-0808">Transferase</keyword>
<feature type="domain" description="Glycosyltransferase 2-like" evidence="1">
    <location>
        <begin position="4"/>
        <end position="165"/>
    </location>
</feature>
<dbReference type="Pfam" id="PF00535">
    <property type="entry name" value="Glycos_transf_2"/>
    <property type="match status" value="1"/>
</dbReference>